<proteinExistence type="predicted"/>
<comment type="caution">
    <text evidence="2">The sequence shown here is derived from an EMBL/GenBank/DDBJ whole genome shotgun (WGS) entry which is preliminary data.</text>
</comment>
<dbReference type="Proteomes" id="UP000828390">
    <property type="component" value="Unassembled WGS sequence"/>
</dbReference>
<sequence length="71" mass="7395">MDTSDKVILTAGHMDPVNSTAVNSREVSSYRNRSGNNQKKPSSCSVPSVNCQSCACGYGVTPGISWGTGAK</sequence>
<accession>A0A9D4M7C5</accession>
<feature type="region of interest" description="Disordered" evidence="1">
    <location>
        <begin position="18"/>
        <end position="45"/>
    </location>
</feature>
<name>A0A9D4M7C5_DREPO</name>
<evidence type="ECO:0000256" key="1">
    <source>
        <dbReference type="SAM" id="MobiDB-lite"/>
    </source>
</evidence>
<gene>
    <name evidence="2" type="ORF">DPMN_034338</name>
</gene>
<dbReference type="AlphaFoldDB" id="A0A9D4M7C5"/>
<keyword evidence="3" id="KW-1185">Reference proteome</keyword>
<reference evidence="2" key="1">
    <citation type="journal article" date="2019" name="bioRxiv">
        <title>The Genome of the Zebra Mussel, Dreissena polymorpha: A Resource for Invasive Species Research.</title>
        <authorList>
            <person name="McCartney M.A."/>
            <person name="Auch B."/>
            <person name="Kono T."/>
            <person name="Mallez S."/>
            <person name="Zhang Y."/>
            <person name="Obille A."/>
            <person name="Becker A."/>
            <person name="Abrahante J.E."/>
            <person name="Garbe J."/>
            <person name="Badalamenti J.P."/>
            <person name="Herman A."/>
            <person name="Mangelson H."/>
            <person name="Liachko I."/>
            <person name="Sullivan S."/>
            <person name="Sone E.D."/>
            <person name="Koren S."/>
            <person name="Silverstein K.A.T."/>
            <person name="Beckman K.B."/>
            <person name="Gohl D.M."/>
        </authorList>
    </citation>
    <scope>NUCLEOTIDE SEQUENCE</scope>
    <source>
        <strain evidence="2">Duluth1</strain>
        <tissue evidence="2">Whole animal</tissue>
    </source>
</reference>
<protein>
    <submittedName>
        <fullName evidence="2">Uncharacterized protein</fullName>
    </submittedName>
</protein>
<evidence type="ECO:0000313" key="2">
    <source>
        <dbReference type="EMBL" id="KAH3871144.1"/>
    </source>
</evidence>
<evidence type="ECO:0000313" key="3">
    <source>
        <dbReference type="Proteomes" id="UP000828390"/>
    </source>
</evidence>
<organism evidence="2 3">
    <name type="scientific">Dreissena polymorpha</name>
    <name type="common">Zebra mussel</name>
    <name type="synonym">Mytilus polymorpha</name>
    <dbReference type="NCBI Taxonomy" id="45954"/>
    <lineage>
        <taxon>Eukaryota</taxon>
        <taxon>Metazoa</taxon>
        <taxon>Spiralia</taxon>
        <taxon>Lophotrochozoa</taxon>
        <taxon>Mollusca</taxon>
        <taxon>Bivalvia</taxon>
        <taxon>Autobranchia</taxon>
        <taxon>Heteroconchia</taxon>
        <taxon>Euheterodonta</taxon>
        <taxon>Imparidentia</taxon>
        <taxon>Neoheterodontei</taxon>
        <taxon>Myida</taxon>
        <taxon>Dreissenoidea</taxon>
        <taxon>Dreissenidae</taxon>
        <taxon>Dreissena</taxon>
    </lineage>
</organism>
<dbReference type="EMBL" id="JAIWYP010000002">
    <property type="protein sequence ID" value="KAH3871144.1"/>
    <property type="molecule type" value="Genomic_DNA"/>
</dbReference>
<reference evidence="2" key="2">
    <citation type="submission" date="2020-11" db="EMBL/GenBank/DDBJ databases">
        <authorList>
            <person name="McCartney M.A."/>
            <person name="Auch B."/>
            <person name="Kono T."/>
            <person name="Mallez S."/>
            <person name="Becker A."/>
            <person name="Gohl D.M."/>
            <person name="Silverstein K.A.T."/>
            <person name="Koren S."/>
            <person name="Bechman K.B."/>
            <person name="Herman A."/>
            <person name="Abrahante J.E."/>
            <person name="Garbe J."/>
        </authorList>
    </citation>
    <scope>NUCLEOTIDE SEQUENCE</scope>
    <source>
        <strain evidence="2">Duluth1</strain>
        <tissue evidence="2">Whole animal</tissue>
    </source>
</reference>